<proteinExistence type="predicted"/>
<dbReference type="KEGG" id="alus:STSP2_00066"/>
<dbReference type="Proteomes" id="UP000189674">
    <property type="component" value="Chromosome"/>
</dbReference>
<gene>
    <name evidence="2" type="ORF">STSP2_00066</name>
</gene>
<feature type="region of interest" description="Disordered" evidence="1">
    <location>
        <begin position="56"/>
        <end position="138"/>
    </location>
</feature>
<sequence length="343" mass="38851">MLVFTIPRTTDMKRILYISILTLLFANGLCKAEDPNSIETLNRYLSEILKVADGDDVQDADEAEKSADNAKADTTEKPQKAETPVIDNKTVSDPNVPAENNETEEQQKTTESKTANSDPNLVPAVTEKDTKQSTSELIKQVRKETYTPIEMKSPVKFKSDSGEMDELLAELRSLRFVKVRETSSTNSSLPASEPEISEENSEKPQTQSEIPQENADDEATVKETSLKELIKNNPTRVVDHFALAEALFSAGEKELAAKYYRQALDKYGKNYSKTDPERAWILFQLGNCLYETKPEEAEIIYEQLMREQPNSEWTKCATVKRQVLRWLMNEKPMELIESNPTKN</sequence>
<dbReference type="InterPro" id="IPR011990">
    <property type="entry name" value="TPR-like_helical_dom_sf"/>
</dbReference>
<protein>
    <recommendedName>
        <fullName evidence="4">Tetratricopeptide repeat protein</fullName>
    </recommendedName>
</protein>
<reference evidence="3" key="1">
    <citation type="submission" date="2017-02" db="EMBL/GenBank/DDBJ databases">
        <title>Comparative genomics and description of representatives of a novel lineage of planctomycetes thriving in anoxic sediments.</title>
        <authorList>
            <person name="Spring S."/>
            <person name="Bunk B."/>
            <person name="Sproer C."/>
        </authorList>
    </citation>
    <scope>NUCLEOTIDE SEQUENCE [LARGE SCALE GENOMIC DNA]</scope>
    <source>
        <strain evidence="3">ST-NAGAB-D1</strain>
    </source>
</reference>
<evidence type="ECO:0008006" key="4">
    <source>
        <dbReference type="Google" id="ProtNLM"/>
    </source>
</evidence>
<evidence type="ECO:0000313" key="2">
    <source>
        <dbReference type="EMBL" id="AQT66928.1"/>
    </source>
</evidence>
<feature type="compositionally biased region" description="Basic and acidic residues" evidence="1">
    <location>
        <begin position="63"/>
        <end position="80"/>
    </location>
</feature>
<name>A0A1U9NGQ2_9BACT</name>
<evidence type="ECO:0000313" key="3">
    <source>
        <dbReference type="Proteomes" id="UP000189674"/>
    </source>
</evidence>
<dbReference type="AlphaFoldDB" id="A0A1U9NGQ2"/>
<dbReference type="InterPro" id="IPR019734">
    <property type="entry name" value="TPR_rpt"/>
</dbReference>
<feature type="region of interest" description="Disordered" evidence="1">
    <location>
        <begin position="180"/>
        <end position="221"/>
    </location>
</feature>
<dbReference type="STRING" id="1936003.STSP2_00066"/>
<dbReference type="SMART" id="SM00028">
    <property type="entry name" value="TPR"/>
    <property type="match status" value="2"/>
</dbReference>
<dbReference type="SUPFAM" id="SSF48452">
    <property type="entry name" value="TPR-like"/>
    <property type="match status" value="1"/>
</dbReference>
<organism evidence="2 3">
    <name type="scientific">Anaerohalosphaera lusitana</name>
    <dbReference type="NCBI Taxonomy" id="1936003"/>
    <lineage>
        <taxon>Bacteria</taxon>
        <taxon>Pseudomonadati</taxon>
        <taxon>Planctomycetota</taxon>
        <taxon>Phycisphaerae</taxon>
        <taxon>Sedimentisphaerales</taxon>
        <taxon>Anaerohalosphaeraceae</taxon>
        <taxon>Anaerohalosphaera</taxon>
    </lineage>
</organism>
<accession>A0A1U9NGQ2</accession>
<dbReference type="Gene3D" id="1.25.40.10">
    <property type="entry name" value="Tetratricopeptide repeat domain"/>
    <property type="match status" value="1"/>
</dbReference>
<dbReference type="Pfam" id="PF13424">
    <property type="entry name" value="TPR_12"/>
    <property type="match status" value="1"/>
</dbReference>
<evidence type="ECO:0000256" key="1">
    <source>
        <dbReference type="SAM" id="MobiDB-lite"/>
    </source>
</evidence>
<keyword evidence="3" id="KW-1185">Reference proteome</keyword>
<dbReference type="EMBL" id="CP019791">
    <property type="protein sequence ID" value="AQT66928.1"/>
    <property type="molecule type" value="Genomic_DNA"/>
</dbReference>